<evidence type="ECO:0000313" key="2">
    <source>
        <dbReference type="Proteomes" id="UP000502899"/>
    </source>
</evidence>
<gene>
    <name evidence="1" type="ORF">FOC70_04965</name>
</gene>
<name>A0A317M6U9_FINMA</name>
<dbReference type="AlphaFoldDB" id="A0A317M6U9"/>
<dbReference type="RefSeq" id="WP_002841503.1">
    <property type="nucleotide sequence ID" value="NZ_BAAAWC010000047.1"/>
</dbReference>
<protein>
    <recommendedName>
        <fullName evidence="3">Phage protein</fullName>
    </recommendedName>
</protein>
<dbReference type="EMBL" id="CP054000">
    <property type="protein sequence ID" value="QKH79732.1"/>
    <property type="molecule type" value="Genomic_DNA"/>
</dbReference>
<dbReference type="Proteomes" id="UP000502899">
    <property type="component" value="Chromosome"/>
</dbReference>
<evidence type="ECO:0008006" key="3">
    <source>
        <dbReference type="Google" id="ProtNLM"/>
    </source>
</evidence>
<evidence type="ECO:0000313" key="1">
    <source>
        <dbReference type="EMBL" id="QKH79732.1"/>
    </source>
</evidence>
<organism evidence="1 2">
    <name type="scientific">Finegoldia magna</name>
    <name type="common">Peptostreptococcus magnus</name>
    <dbReference type="NCBI Taxonomy" id="1260"/>
    <lineage>
        <taxon>Bacteria</taxon>
        <taxon>Bacillati</taxon>
        <taxon>Bacillota</taxon>
        <taxon>Tissierellia</taxon>
        <taxon>Tissierellales</taxon>
        <taxon>Peptoniphilaceae</taxon>
        <taxon>Finegoldia</taxon>
    </lineage>
</organism>
<sequence>MTNKNNYIKGITKSGFRFAIDKDRLENYELFELIAENESNPMVMPKILVLLLGEKQKNNLLDFLRDKKGLVNVKRVEEELTSIFEQVKPIKN</sequence>
<proteinExistence type="predicted"/>
<accession>A0A317M6U9</accession>
<reference evidence="1 2" key="1">
    <citation type="submission" date="2020-05" db="EMBL/GenBank/DDBJ databases">
        <title>FDA dAtabase for Regulatory Grade micrObial Sequences (FDA-ARGOS): Supporting development and validation of Infectious Disease Dx tests.</title>
        <authorList>
            <person name="Pederson C."/>
            <person name="Tallon L."/>
            <person name="Sadzewicz L."/>
            <person name="Zhao X."/>
            <person name="Vavikolanu K."/>
            <person name="Mehta A."/>
            <person name="Aluvathingal J."/>
            <person name="Nadendla S."/>
            <person name="Myers T."/>
            <person name="Yan Y."/>
            <person name="Sichtig H."/>
        </authorList>
    </citation>
    <scope>NUCLEOTIDE SEQUENCE [LARGE SCALE GENOMIC DNA]</scope>
    <source>
        <strain evidence="1 2">FDAARGOS_764</strain>
    </source>
</reference>